<dbReference type="CDD" id="cd00333">
    <property type="entry name" value="MIP"/>
    <property type="match status" value="1"/>
</dbReference>
<accession>A0A8X6MQT5</accession>
<feature type="compositionally biased region" description="Basic and acidic residues" evidence="8">
    <location>
        <begin position="504"/>
        <end position="517"/>
    </location>
</feature>
<evidence type="ECO:0000313" key="10">
    <source>
        <dbReference type="EMBL" id="GFS72698.1"/>
    </source>
</evidence>
<reference evidence="10" key="1">
    <citation type="submission" date="2020-08" db="EMBL/GenBank/DDBJ databases">
        <title>Multicomponent nature underlies the extraordinary mechanical properties of spider dragline silk.</title>
        <authorList>
            <person name="Kono N."/>
            <person name="Nakamura H."/>
            <person name="Mori M."/>
            <person name="Yoshida Y."/>
            <person name="Ohtoshi R."/>
            <person name="Malay A.D."/>
            <person name="Moran D.A.P."/>
            <person name="Tomita M."/>
            <person name="Numata K."/>
            <person name="Arakawa K."/>
        </authorList>
    </citation>
    <scope>NUCLEOTIDE SEQUENCE</scope>
</reference>
<dbReference type="EMBL" id="BMAW01001128">
    <property type="protein sequence ID" value="GFS72698.1"/>
    <property type="molecule type" value="Genomic_DNA"/>
</dbReference>
<keyword evidence="3" id="KW-0813">Transport</keyword>
<dbReference type="GO" id="GO:0016323">
    <property type="term" value="C:basolateral plasma membrane"/>
    <property type="evidence" value="ECO:0007669"/>
    <property type="project" value="TreeGrafter"/>
</dbReference>
<dbReference type="GO" id="GO:0015254">
    <property type="term" value="F:glycerol channel activity"/>
    <property type="evidence" value="ECO:0007669"/>
    <property type="project" value="TreeGrafter"/>
</dbReference>
<dbReference type="NCBIfam" id="TIGR00861">
    <property type="entry name" value="MIP"/>
    <property type="match status" value="1"/>
</dbReference>
<evidence type="ECO:0000256" key="6">
    <source>
        <dbReference type="ARBA" id="ARBA00023136"/>
    </source>
</evidence>
<evidence type="ECO:0000256" key="4">
    <source>
        <dbReference type="ARBA" id="ARBA00022692"/>
    </source>
</evidence>
<feature type="compositionally biased region" description="Acidic residues" evidence="8">
    <location>
        <begin position="578"/>
        <end position="595"/>
    </location>
</feature>
<dbReference type="Gene3D" id="1.20.1080.10">
    <property type="entry name" value="Glycerol uptake facilitator protein"/>
    <property type="match status" value="1"/>
</dbReference>
<feature type="transmembrane region" description="Helical" evidence="9">
    <location>
        <begin position="100"/>
        <end position="122"/>
    </location>
</feature>
<feature type="transmembrane region" description="Helical" evidence="9">
    <location>
        <begin position="239"/>
        <end position="260"/>
    </location>
</feature>
<dbReference type="Pfam" id="PF00230">
    <property type="entry name" value="MIP"/>
    <property type="match status" value="1"/>
</dbReference>
<feature type="region of interest" description="Disordered" evidence="8">
    <location>
        <begin position="439"/>
        <end position="492"/>
    </location>
</feature>
<keyword evidence="5 9" id="KW-1133">Transmembrane helix</keyword>
<proteinExistence type="inferred from homology"/>
<dbReference type="OrthoDB" id="3222at2759"/>
<comment type="similarity">
    <text evidence="2">Belongs to the MIP/aquaporin (TC 1.A.8) family.</text>
</comment>
<protein>
    <submittedName>
        <fullName evidence="10">Aquaporin-9</fullName>
    </submittedName>
</protein>
<sequence length="602" mass="66748">MGEVVPYAFLKKLRIRNLVVREFLGEFLGTFILIIFGDAAFAQAVLEGRKVADDVFAVVWAWGVAVMLGVATCANVSGGHINPAVTVAFATLGKFPWKKVGHYLLAQHLGAFVASAVLFVTYKDALDYIDPNRTIIGENATAYIWATYPKHYVSIPTCFLDQIVGTGLLMFTALACIDTKNLNMPKWMHPIFLGFMISALAMCFGANCMAPLNPARDFATRCFTAVAGYGSEVFSYRNYWWVGLVGPHVGAIIGGWLYYLGVELHFPDTRDDEKVGEHHELTMALNSANGMPKISKAAKKKYSKLEKSSDWRRHDIYHVGASSSRIVTRSQTCFLRIKNTNSDLDFFSNPSLHQPPGQPHVMEMLKGTYGSIPRTIITRSSAKHISVSNDLCKKLDFYKMYEPDKVRRSGIESHEEKLADEDLILTRGQEEKVIENSILTPGQEKMTIEDSILTSEQDEKAIEDSNPTSGEEEKSAEGVFPTSNKETGTEDLVVPDDEEKVTIKDLVSTDREDKSVVEELVTPIKEEEKPAVNYPSDNTEGEKTAAVKDSSGEKEKVEKDSIPSEAESDLYLTATWIPDEESDPFYEGAFSDDDEKSSGGSI</sequence>
<evidence type="ECO:0000256" key="1">
    <source>
        <dbReference type="ARBA" id="ARBA00004141"/>
    </source>
</evidence>
<dbReference type="SUPFAM" id="SSF81338">
    <property type="entry name" value="Aquaporin-like"/>
    <property type="match status" value="1"/>
</dbReference>
<feature type="region of interest" description="Disordered" evidence="8">
    <location>
        <begin position="504"/>
        <end position="602"/>
    </location>
</feature>
<dbReference type="Proteomes" id="UP000887013">
    <property type="component" value="Unassembled WGS sequence"/>
</dbReference>
<comment type="caution">
    <text evidence="10">The sequence shown here is derived from an EMBL/GenBank/DDBJ whole genome shotgun (WGS) entry which is preliminary data.</text>
</comment>
<dbReference type="AlphaFoldDB" id="A0A8X6MQT5"/>
<evidence type="ECO:0000256" key="3">
    <source>
        <dbReference type="ARBA" id="ARBA00022448"/>
    </source>
</evidence>
<keyword evidence="4 9" id="KW-0812">Transmembrane</keyword>
<keyword evidence="6 9" id="KW-0472">Membrane</keyword>
<keyword evidence="11" id="KW-1185">Reference proteome</keyword>
<evidence type="ECO:0000313" key="11">
    <source>
        <dbReference type="Proteomes" id="UP000887013"/>
    </source>
</evidence>
<feature type="compositionally biased region" description="Basic and acidic residues" evidence="8">
    <location>
        <begin position="540"/>
        <end position="562"/>
    </location>
</feature>
<dbReference type="PRINTS" id="PR00783">
    <property type="entry name" value="MINTRINSICP"/>
</dbReference>
<feature type="transmembrane region" description="Helical" evidence="9">
    <location>
        <begin position="23"/>
        <end position="46"/>
    </location>
</feature>
<evidence type="ECO:0000256" key="9">
    <source>
        <dbReference type="SAM" id="Phobius"/>
    </source>
</evidence>
<evidence type="ECO:0000256" key="2">
    <source>
        <dbReference type="ARBA" id="ARBA00006175"/>
    </source>
</evidence>
<dbReference type="InterPro" id="IPR050363">
    <property type="entry name" value="MIP/Aquaporin"/>
</dbReference>
<evidence type="ECO:0000256" key="8">
    <source>
        <dbReference type="SAM" id="MobiDB-lite"/>
    </source>
</evidence>
<feature type="transmembrane region" description="Helical" evidence="9">
    <location>
        <begin position="191"/>
        <end position="212"/>
    </location>
</feature>
<comment type="function">
    <text evidence="7">Aquaglyceroporin that may modulate the water content and osmolytes during anhydrobiosis.</text>
</comment>
<organism evidence="10 11">
    <name type="scientific">Nephila pilipes</name>
    <name type="common">Giant wood spider</name>
    <name type="synonym">Nephila maculata</name>
    <dbReference type="NCBI Taxonomy" id="299642"/>
    <lineage>
        <taxon>Eukaryota</taxon>
        <taxon>Metazoa</taxon>
        <taxon>Ecdysozoa</taxon>
        <taxon>Arthropoda</taxon>
        <taxon>Chelicerata</taxon>
        <taxon>Arachnida</taxon>
        <taxon>Araneae</taxon>
        <taxon>Araneomorphae</taxon>
        <taxon>Entelegynae</taxon>
        <taxon>Araneoidea</taxon>
        <taxon>Nephilidae</taxon>
        <taxon>Nephila</taxon>
    </lineage>
</organism>
<name>A0A8X6MQT5_NEPPI</name>
<dbReference type="InterPro" id="IPR022357">
    <property type="entry name" value="MIP_CS"/>
</dbReference>
<evidence type="ECO:0000256" key="7">
    <source>
        <dbReference type="ARBA" id="ARBA00045280"/>
    </source>
</evidence>
<feature type="transmembrane region" description="Helical" evidence="9">
    <location>
        <begin position="58"/>
        <end position="79"/>
    </location>
</feature>
<dbReference type="GO" id="GO:0015250">
    <property type="term" value="F:water channel activity"/>
    <property type="evidence" value="ECO:0007669"/>
    <property type="project" value="TreeGrafter"/>
</dbReference>
<dbReference type="PANTHER" id="PTHR43829:SF9">
    <property type="entry name" value="AQUAPORIN-9"/>
    <property type="match status" value="1"/>
</dbReference>
<comment type="subcellular location">
    <subcellularLocation>
        <location evidence="1">Membrane</location>
        <topology evidence="1">Multi-pass membrane protein</topology>
    </subcellularLocation>
</comment>
<evidence type="ECO:0000256" key="5">
    <source>
        <dbReference type="ARBA" id="ARBA00022989"/>
    </source>
</evidence>
<gene>
    <name evidence="10" type="primary">Aqp9</name>
    <name evidence="10" type="ORF">NPIL_321091</name>
</gene>
<dbReference type="InterPro" id="IPR000425">
    <property type="entry name" value="MIP"/>
</dbReference>
<dbReference type="PROSITE" id="PS00221">
    <property type="entry name" value="MIP"/>
    <property type="match status" value="1"/>
</dbReference>
<dbReference type="InterPro" id="IPR023271">
    <property type="entry name" value="Aquaporin-like"/>
</dbReference>
<dbReference type="PANTHER" id="PTHR43829">
    <property type="entry name" value="AQUAPORIN OR AQUAGLYCEROPORIN RELATED"/>
    <property type="match status" value="1"/>
</dbReference>